<evidence type="ECO:0000313" key="2">
    <source>
        <dbReference type="EMBL" id="MDP9894402.1"/>
    </source>
</evidence>
<gene>
    <name evidence="2" type="ORF">J2W31_003526</name>
</gene>
<dbReference type="Gene3D" id="3.90.1300.10">
    <property type="entry name" value="Amidase signature (AS) domain"/>
    <property type="match status" value="1"/>
</dbReference>
<dbReference type="InterPro" id="IPR023631">
    <property type="entry name" value="Amidase_dom"/>
</dbReference>
<evidence type="ECO:0000259" key="1">
    <source>
        <dbReference type="Pfam" id="PF01425"/>
    </source>
</evidence>
<dbReference type="EC" id="3.5.1.4" evidence="2"/>
<dbReference type="PANTHER" id="PTHR11895:SF176">
    <property type="entry name" value="AMIDASE AMID-RELATED"/>
    <property type="match status" value="1"/>
</dbReference>
<dbReference type="Proteomes" id="UP001242045">
    <property type="component" value="Unassembled WGS sequence"/>
</dbReference>
<keyword evidence="2" id="KW-0378">Hydrolase</keyword>
<organism evidence="2 3">
    <name type="scientific">Variovorax boronicumulans</name>
    <dbReference type="NCBI Taxonomy" id="436515"/>
    <lineage>
        <taxon>Bacteria</taxon>
        <taxon>Pseudomonadati</taxon>
        <taxon>Pseudomonadota</taxon>
        <taxon>Betaproteobacteria</taxon>
        <taxon>Burkholderiales</taxon>
        <taxon>Comamonadaceae</taxon>
        <taxon>Variovorax</taxon>
    </lineage>
</organism>
<evidence type="ECO:0000313" key="3">
    <source>
        <dbReference type="Proteomes" id="UP001242045"/>
    </source>
</evidence>
<proteinExistence type="predicted"/>
<dbReference type="InterPro" id="IPR000120">
    <property type="entry name" value="Amidase"/>
</dbReference>
<protein>
    <submittedName>
        <fullName evidence="2">Amidase</fullName>
        <ecNumber evidence="2">3.5.1.4</ecNumber>
    </submittedName>
</protein>
<dbReference type="Pfam" id="PF01425">
    <property type="entry name" value="Amidase"/>
    <property type="match status" value="1"/>
</dbReference>
<dbReference type="EMBL" id="JAUSRD010000008">
    <property type="protein sequence ID" value="MDP9894402.1"/>
    <property type="molecule type" value="Genomic_DNA"/>
</dbReference>
<feature type="domain" description="Amidase" evidence="1">
    <location>
        <begin position="42"/>
        <end position="460"/>
    </location>
</feature>
<sequence length="480" mass="50747">MLHAFDLPSLRYSDHSGEALHYLELTELAARIRTRQVSPVTVLRAQLDRISALDGALHCYALVMSDAAMAQAEAAQAEIAAGRYRGPLHGVPIAVKDLCFTAGFATAGGMAIHEHYMPIEDATVVRRLKEAGAVLLGKLQLTEGAYSDHHPSITPPRNPWHADHWPGMSSSGSGVATAAGLCYGSLGSDTGGSIRFPCAANGLTGIKPTWGRVSRHGVFELAASLDHIGPMARSALDAGVLLGVIAGSDENDPTAALDPVPDYLATADHGVRGLRIGIDAAWNSDGVDPATQAMLKDAAETLRALGARPVDLRFPDVTEAVADWFPLCAVEAAVAHEATYPSRKDAYGPVLASVIEAGVSVSGTALQKIRLRRMALRRRVSALFADIDLLLIPVHPFASPTVAAMQTLGETPTLVSALLRYTAPFDMTGHPTITLPGGFTNAGMPLAFQLVAAHMDEATLVRAGAAFQAVTTWHRRHPLD</sequence>
<accession>A0AAW8D330</accession>
<name>A0AAW8D330_9BURK</name>
<dbReference type="GO" id="GO:0004040">
    <property type="term" value="F:amidase activity"/>
    <property type="evidence" value="ECO:0007669"/>
    <property type="project" value="UniProtKB-EC"/>
</dbReference>
<dbReference type="SUPFAM" id="SSF75304">
    <property type="entry name" value="Amidase signature (AS) enzymes"/>
    <property type="match status" value="1"/>
</dbReference>
<dbReference type="InterPro" id="IPR036928">
    <property type="entry name" value="AS_sf"/>
</dbReference>
<reference evidence="2" key="1">
    <citation type="submission" date="2023-07" db="EMBL/GenBank/DDBJ databases">
        <title>Sorghum-associated microbial communities from plants grown in Nebraska, USA.</title>
        <authorList>
            <person name="Schachtman D."/>
        </authorList>
    </citation>
    <scope>NUCLEOTIDE SEQUENCE</scope>
    <source>
        <strain evidence="2">DS3754</strain>
    </source>
</reference>
<dbReference type="AlphaFoldDB" id="A0AAW8D330"/>
<dbReference type="PANTHER" id="PTHR11895">
    <property type="entry name" value="TRANSAMIDASE"/>
    <property type="match status" value="1"/>
</dbReference>
<comment type="caution">
    <text evidence="2">The sequence shown here is derived from an EMBL/GenBank/DDBJ whole genome shotgun (WGS) entry which is preliminary data.</text>
</comment>
<dbReference type="RefSeq" id="WP_307685515.1">
    <property type="nucleotide sequence ID" value="NZ_JAUSRD010000008.1"/>
</dbReference>